<dbReference type="EMBL" id="PDUD01000017">
    <property type="protein sequence ID" value="PHN06803.1"/>
    <property type="molecule type" value="Genomic_DNA"/>
</dbReference>
<name>A0A2D0NGA9_FLAN2</name>
<reference evidence="1 2" key="1">
    <citation type="submission" date="2017-10" db="EMBL/GenBank/DDBJ databases">
        <title>The draft genome sequence of Lewinella nigricans NBRC 102662.</title>
        <authorList>
            <person name="Wang K."/>
        </authorList>
    </citation>
    <scope>NUCLEOTIDE SEQUENCE [LARGE SCALE GENOMIC DNA]</scope>
    <source>
        <strain evidence="1 2">NBRC 102662</strain>
    </source>
</reference>
<dbReference type="RefSeq" id="WP_099150059.1">
    <property type="nucleotide sequence ID" value="NZ_PDUD01000017.1"/>
</dbReference>
<proteinExistence type="predicted"/>
<sequence>MSRKWVSQWSKPASLLPGTGIKFTFFWLSLFSLVLFQAACTKETAEPIVFAFEGTLNGEALIFDDPSVILEGSGGDYATRSRFGNPVPSSRGLEFYFHFDGKPDFETIRQLDGQEILQSAEARPLLRVRVFEKPEVYYSDYGEDSNDIFRIDEVKIAEGESFSSMIYSTGRVIALTGYMKLIDEDLEVEGNFTLKLVEFE</sequence>
<protein>
    <submittedName>
        <fullName evidence="1">Uncharacterized protein</fullName>
    </submittedName>
</protein>
<gene>
    <name evidence="1" type="ORF">CRP01_10975</name>
</gene>
<accession>A0A2D0NGA9</accession>
<keyword evidence="2" id="KW-1185">Reference proteome</keyword>
<evidence type="ECO:0000313" key="1">
    <source>
        <dbReference type="EMBL" id="PHN06803.1"/>
    </source>
</evidence>
<comment type="caution">
    <text evidence="1">The sequence shown here is derived from an EMBL/GenBank/DDBJ whole genome shotgun (WGS) entry which is preliminary data.</text>
</comment>
<dbReference type="Proteomes" id="UP000223913">
    <property type="component" value="Unassembled WGS sequence"/>
</dbReference>
<evidence type="ECO:0000313" key="2">
    <source>
        <dbReference type="Proteomes" id="UP000223913"/>
    </source>
</evidence>
<dbReference type="AlphaFoldDB" id="A0A2D0NGA9"/>
<organism evidence="1 2">
    <name type="scientific">Flavilitoribacter nigricans (strain ATCC 23147 / DSM 23189 / NBRC 102662 / NCIMB 1420 / SS-2)</name>
    <name type="common">Lewinella nigricans</name>
    <dbReference type="NCBI Taxonomy" id="1122177"/>
    <lineage>
        <taxon>Bacteria</taxon>
        <taxon>Pseudomonadati</taxon>
        <taxon>Bacteroidota</taxon>
        <taxon>Saprospiria</taxon>
        <taxon>Saprospirales</taxon>
        <taxon>Lewinellaceae</taxon>
        <taxon>Flavilitoribacter</taxon>
    </lineage>
</organism>